<proteinExistence type="predicted"/>
<evidence type="ECO:0000313" key="3">
    <source>
        <dbReference type="RefSeq" id="XP_039120359.1"/>
    </source>
</evidence>
<keyword evidence="2" id="KW-1185">Reference proteome</keyword>
<organism evidence="2 3">
    <name type="scientific">Dioscorea cayennensis subsp. rotundata</name>
    <name type="common">White Guinea yam</name>
    <name type="synonym">Dioscorea rotundata</name>
    <dbReference type="NCBI Taxonomy" id="55577"/>
    <lineage>
        <taxon>Eukaryota</taxon>
        <taxon>Viridiplantae</taxon>
        <taxon>Streptophyta</taxon>
        <taxon>Embryophyta</taxon>
        <taxon>Tracheophyta</taxon>
        <taxon>Spermatophyta</taxon>
        <taxon>Magnoliopsida</taxon>
        <taxon>Liliopsida</taxon>
        <taxon>Dioscoreales</taxon>
        <taxon>Dioscoreaceae</taxon>
        <taxon>Dioscorea</taxon>
    </lineage>
</organism>
<dbReference type="GeneID" id="120256756"/>
<name>A0AB40B0V3_DIOCR</name>
<accession>A0AB40B0V3</accession>
<feature type="region of interest" description="Disordered" evidence="1">
    <location>
        <begin position="401"/>
        <end position="420"/>
    </location>
</feature>
<feature type="compositionally biased region" description="Polar residues" evidence="1">
    <location>
        <begin position="402"/>
        <end position="420"/>
    </location>
</feature>
<reference evidence="3" key="1">
    <citation type="submission" date="2025-08" db="UniProtKB">
        <authorList>
            <consortium name="RefSeq"/>
        </authorList>
    </citation>
    <scope>IDENTIFICATION</scope>
</reference>
<feature type="region of interest" description="Disordered" evidence="1">
    <location>
        <begin position="315"/>
        <end position="356"/>
    </location>
</feature>
<dbReference type="Proteomes" id="UP001515500">
    <property type="component" value="Unplaced"/>
</dbReference>
<sequence>MAVALPRDCNSHMHVVSMLTSVPLPRDMVASLDADPGTSSRVISTPQMHRDVEEMILEIPPLILTSSPPRDLRNKFFLASNSTLKPLHEDPLPKNQVDGDLPRVDQPLDDHQADDQHCDGICPSDPTPCDSPVTHHKARDLISVPIIPNVDLSRDKFPSSTISITQENVSPQLPIPAPEDFNTIPSDDNLLKPNISPTYSSQIIASAKYGTLPDHLKFLPPAIPIPEGYTWVVIHGGWTLIPKVNSDKFVTPDQPPITPTVSDPLDEELVDWDDDEDDQEFLADDFADVNDISEECDDFADPAIIASVVQHSEVRRSDRNKKPSTRWNEEAGFIQHPPRSSKKKIPEDPREGTIPQVHSSLNSWSDAQFQNYSIACGVKFLGSPQHKSKCFTIMKNLELERSSSSVGPEGTTTKAPNSSL</sequence>
<protein>
    <submittedName>
        <fullName evidence="3">Uncharacterized protein LOC120256756</fullName>
    </submittedName>
</protein>
<evidence type="ECO:0000256" key="1">
    <source>
        <dbReference type="SAM" id="MobiDB-lite"/>
    </source>
</evidence>
<dbReference type="RefSeq" id="XP_039120359.1">
    <property type="nucleotide sequence ID" value="XM_039264425.1"/>
</dbReference>
<evidence type="ECO:0000313" key="2">
    <source>
        <dbReference type="Proteomes" id="UP001515500"/>
    </source>
</evidence>
<dbReference type="AlphaFoldDB" id="A0AB40B0V3"/>
<gene>
    <name evidence="3" type="primary">LOC120256756</name>
</gene>